<accession>A0A9P8A9X3</accession>
<name>A0A9P8A9X3_MORAP</name>
<dbReference type="CDD" id="cd00093">
    <property type="entry name" value="HTH_XRE"/>
    <property type="match status" value="1"/>
</dbReference>
<evidence type="ECO:0000256" key="5">
    <source>
        <dbReference type="ARBA" id="ARBA00035107"/>
    </source>
</evidence>
<evidence type="ECO:0000259" key="7">
    <source>
        <dbReference type="PROSITE" id="PS50943"/>
    </source>
</evidence>
<evidence type="ECO:0000256" key="2">
    <source>
        <dbReference type="ARBA" id="ARBA00023015"/>
    </source>
</evidence>
<dbReference type="EMBL" id="JAIFTL010000010">
    <property type="protein sequence ID" value="KAG9326988.1"/>
    <property type="molecule type" value="Genomic_DNA"/>
</dbReference>
<dbReference type="GO" id="GO:0003677">
    <property type="term" value="F:DNA binding"/>
    <property type="evidence" value="ECO:0007669"/>
    <property type="project" value="UniProtKB-KW"/>
</dbReference>
<feature type="domain" description="HTH cro/C1-type" evidence="7">
    <location>
        <begin position="82"/>
        <end position="136"/>
    </location>
</feature>
<dbReference type="Pfam" id="PF10338">
    <property type="entry name" value="YBL028C_N"/>
    <property type="match status" value="1"/>
</dbReference>
<reference evidence="8" key="1">
    <citation type="submission" date="2021-07" db="EMBL/GenBank/DDBJ databases">
        <title>Draft genome of Mortierella alpina, strain LL118, isolated from an aspen leaf litter sample.</title>
        <authorList>
            <person name="Yang S."/>
            <person name="Vinatzer B.A."/>
        </authorList>
    </citation>
    <scope>NUCLEOTIDE SEQUENCE</scope>
    <source>
        <strain evidence="8">LL118</strain>
    </source>
</reference>
<dbReference type="SUPFAM" id="SSF47413">
    <property type="entry name" value="lambda repressor-like DNA-binding domains"/>
    <property type="match status" value="1"/>
</dbReference>
<sequence>MSGNIGWDDEIVLRKRSDHAKVTRSSSDINAARRAGAVVSTERKVVTNAGHVGEDFRRIAKLAESDEIVAPKAVSMDVGKAIAKARIEKKLNQKDLGVKVNEKQTVINDYEAGRAVPNQQILGKLERALGVKLRGKDIGAPLTFGKKAINRPPSHLPSHSINKMAKGLRSKSARKFRAIKRENVFGPVETARVHRLSERLKKDAQGPKTSELEALARGEELMEVEKSADAEMADDKKISTSGRKDANHAKHKMAKEDRKKKTKEKLTKRELKKKTTFFRFHK</sequence>
<evidence type="ECO:0000256" key="6">
    <source>
        <dbReference type="SAM" id="MobiDB-lite"/>
    </source>
</evidence>
<evidence type="ECO:0000256" key="4">
    <source>
        <dbReference type="ARBA" id="ARBA00023163"/>
    </source>
</evidence>
<dbReference type="InterPro" id="IPR019434">
    <property type="entry name" value="DUF2423"/>
</dbReference>
<comment type="function">
    <text evidence="5">Transcriptional coactivator that stimulates GCN4-dependent transcriptional activity by bridging the DNA-binding region of GCN4 and TBP (SPT15), thereby recruiting TBP to GCN4-bound promoters. Involved in induction of the ribosome quality control (RQC) pathway; a pathway that degrades nascent peptide chains during problematic translation. Required to prevent stalled ribosomes from frameshifting.</text>
</comment>
<dbReference type="Proteomes" id="UP000717515">
    <property type="component" value="Unassembled WGS sequence"/>
</dbReference>
<dbReference type="PANTHER" id="PTHR10245">
    <property type="entry name" value="ENDOTHELIAL DIFFERENTIATION-RELATED FACTOR 1 MULTIPROTEIN BRIDGING FACTOR 1"/>
    <property type="match status" value="1"/>
</dbReference>
<evidence type="ECO:0000256" key="1">
    <source>
        <dbReference type="ARBA" id="ARBA00009802"/>
    </source>
</evidence>
<dbReference type="GO" id="GO:0005634">
    <property type="term" value="C:nucleus"/>
    <property type="evidence" value="ECO:0007669"/>
    <property type="project" value="TreeGrafter"/>
</dbReference>
<dbReference type="SMART" id="SM00530">
    <property type="entry name" value="HTH_XRE"/>
    <property type="match status" value="1"/>
</dbReference>
<comment type="caution">
    <text evidence="8">The sequence shown here is derived from an EMBL/GenBank/DDBJ whole genome shotgun (WGS) entry which is preliminary data.</text>
</comment>
<dbReference type="AlphaFoldDB" id="A0A9P8A9X3"/>
<protein>
    <recommendedName>
        <fullName evidence="7">HTH cro/C1-type domain-containing protein</fullName>
    </recommendedName>
</protein>
<evidence type="ECO:0000313" key="8">
    <source>
        <dbReference type="EMBL" id="KAG9326988.1"/>
    </source>
</evidence>
<feature type="region of interest" description="Disordered" evidence="6">
    <location>
        <begin position="225"/>
        <end position="282"/>
    </location>
</feature>
<keyword evidence="4" id="KW-0804">Transcription</keyword>
<dbReference type="Pfam" id="PF08523">
    <property type="entry name" value="MBF1"/>
    <property type="match status" value="1"/>
</dbReference>
<dbReference type="PANTHER" id="PTHR10245:SF15">
    <property type="entry name" value="ENDOTHELIAL DIFFERENTIATION-RELATED FACTOR 1"/>
    <property type="match status" value="1"/>
</dbReference>
<keyword evidence="3" id="KW-0238">DNA-binding</keyword>
<evidence type="ECO:0000313" key="9">
    <source>
        <dbReference type="Proteomes" id="UP000717515"/>
    </source>
</evidence>
<comment type="similarity">
    <text evidence="1">Belongs to the MBF1 family.</text>
</comment>
<dbReference type="InterPro" id="IPR001387">
    <property type="entry name" value="Cro/C1-type_HTH"/>
</dbReference>
<dbReference type="PROSITE" id="PS50943">
    <property type="entry name" value="HTH_CROC1"/>
    <property type="match status" value="1"/>
</dbReference>
<proteinExistence type="inferred from homology"/>
<keyword evidence="2" id="KW-0805">Transcription regulation</keyword>
<dbReference type="InterPro" id="IPR010982">
    <property type="entry name" value="Lambda_DNA-bd_dom_sf"/>
</dbReference>
<dbReference type="Gene3D" id="1.10.260.40">
    <property type="entry name" value="lambda repressor-like DNA-binding domains"/>
    <property type="match status" value="1"/>
</dbReference>
<evidence type="ECO:0000256" key="3">
    <source>
        <dbReference type="ARBA" id="ARBA00023125"/>
    </source>
</evidence>
<organism evidence="8 9">
    <name type="scientific">Mortierella alpina</name>
    <name type="common">Oleaginous fungus</name>
    <name type="synonym">Mortierella renispora</name>
    <dbReference type="NCBI Taxonomy" id="64518"/>
    <lineage>
        <taxon>Eukaryota</taxon>
        <taxon>Fungi</taxon>
        <taxon>Fungi incertae sedis</taxon>
        <taxon>Mucoromycota</taxon>
        <taxon>Mortierellomycotina</taxon>
        <taxon>Mortierellomycetes</taxon>
        <taxon>Mortierellales</taxon>
        <taxon>Mortierellaceae</taxon>
        <taxon>Mortierella</taxon>
    </lineage>
</organism>
<feature type="compositionally biased region" description="Basic residues" evidence="6">
    <location>
        <begin position="270"/>
        <end position="282"/>
    </location>
</feature>
<dbReference type="InterPro" id="IPR013729">
    <property type="entry name" value="MBF1_N"/>
</dbReference>
<dbReference type="Pfam" id="PF01381">
    <property type="entry name" value="HTH_3"/>
    <property type="match status" value="1"/>
</dbReference>
<gene>
    <name evidence="8" type="ORF">KVV02_006465</name>
</gene>
<feature type="compositionally biased region" description="Basic and acidic residues" evidence="6">
    <location>
        <begin position="225"/>
        <end position="269"/>
    </location>
</feature>